<dbReference type="InterPro" id="IPR002048">
    <property type="entry name" value="EF_hand_dom"/>
</dbReference>
<dbReference type="AlphaFoldDB" id="A0AAP0FUL5"/>
<feature type="compositionally biased region" description="Acidic residues" evidence="1">
    <location>
        <begin position="81"/>
        <end position="113"/>
    </location>
</feature>
<gene>
    <name evidence="3" type="ORF">KSP39_PZI022932</name>
</gene>
<reference evidence="3 4" key="1">
    <citation type="journal article" date="2022" name="Nat. Plants">
        <title>Genomes of leafy and leafless Platanthera orchids illuminate the evolution of mycoheterotrophy.</title>
        <authorList>
            <person name="Li M.H."/>
            <person name="Liu K.W."/>
            <person name="Li Z."/>
            <person name="Lu H.C."/>
            <person name="Ye Q.L."/>
            <person name="Zhang D."/>
            <person name="Wang J.Y."/>
            <person name="Li Y.F."/>
            <person name="Zhong Z.M."/>
            <person name="Liu X."/>
            <person name="Yu X."/>
            <person name="Liu D.K."/>
            <person name="Tu X.D."/>
            <person name="Liu B."/>
            <person name="Hao Y."/>
            <person name="Liao X.Y."/>
            <person name="Jiang Y.T."/>
            <person name="Sun W.H."/>
            <person name="Chen J."/>
            <person name="Chen Y.Q."/>
            <person name="Ai Y."/>
            <person name="Zhai J.W."/>
            <person name="Wu S.S."/>
            <person name="Zhou Z."/>
            <person name="Hsiao Y.Y."/>
            <person name="Wu W.L."/>
            <person name="Chen Y.Y."/>
            <person name="Lin Y.F."/>
            <person name="Hsu J.L."/>
            <person name="Li C.Y."/>
            <person name="Wang Z.W."/>
            <person name="Zhao X."/>
            <person name="Zhong W.Y."/>
            <person name="Ma X.K."/>
            <person name="Ma L."/>
            <person name="Huang J."/>
            <person name="Chen G.Z."/>
            <person name="Huang M.Z."/>
            <person name="Huang L."/>
            <person name="Peng D.H."/>
            <person name="Luo Y.B."/>
            <person name="Zou S.Q."/>
            <person name="Chen S.P."/>
            <person name="Lan S."/>
            <person name="Tsai W.C."/>
            <person name="Van de Peer Y."/>
            <person name="Liu Z.J."/>
        </authorList>
    </citation>
    <scope>NUCLEOTIDE SEQUENCE [LARGE SCALE GENOMIC DNA]</scope>
    <source>
        <strain evidence="3">Lor287</strain>
    </source>
</reference>
<protein>
    <recommendedName>
        <fullName evidence="2">EF-hand domain-containing protein</fullName>
    </recommendedName>
</protein>
<dbReference type="Proteomes" id="UP001418222">
    <property type="component" value="Unassembled WGS sequence"/>
</dbReference>
<proteinExistence type="predicted"/>
<sequence>MEDGEHSSPESSIDGDKMAGEGVSDYEKQRLARISENKARMEALGLPHLASSFLRSSSEQKPRAQNLKKRKGMRSRGRGGDEEEEYRPSDDDGAAEDDDKEENSSAGEEEEEDFRISSRSRRKVKNRSSLITAKVKRSSIANEDLNESDIFDDEASLKQAIALSLEATIGDSTGTSAWLSKNSTSDIASKDPQKYKGKVHKSAARRKKTRKLVKNVKKESTRNNARVQLTEDEVVAYFLSFDETGKGYVTPRDVKRMASSHDFSWTDTEIRQMIHSFDNDGDGKIAIVLGRRSMVTSFKNDALKYPVLTRSNYGVWAIRMMGILDVQDALEAVEPIDPTAQVDAKKNKIAFSAIQQALPDDVLQMVAEKKTAKEI</sequence>
<dbReference type="PROSITE" id="PS50222">
    <property type="entry name" value="EF_HAND_2"/>
    <property type="match status" value="1"/>
</dbReference>
<evidence type="ECO:0000256" key="1">
    <source>
        <dbReference type="SAM" id="MobiDB-lite"/>
    </source>
</evidence>
<dbReference type="InterPro" id="IPR011992">
    <property type="entry name" value="EF-hand-dom_pair"/>
</dbReference>
<organism evidence="3 4">
    <name type="scientific">Platanthera zijinensis</name>
    <dbReference type="NCBI Taxonomy" id="2320716"/>
    <lineage>
        <taxon>Eukaryota</taxon>
        <taxon>Viridiplantae</taxon>
        <taxon>Streptophyta</taxon>
        <taxon>Embryophyta</taxon>
        <taxon>Tracheophyta</taxon>
        <taxon>Spermatophyta</taxon>
        <taxon>Magnoliopsida</taxon>
        <taxon>Liliopsida</taxon>
        <taxon>Asparagales</taxon>
        <taxon>Orchidaceae</taxon>
        <taxon>Orchidoideae</taxon>
        <taxon>Orchideae</taxon>
        <taxon>Orchidinae</taxon>
        <taxon>Platanthera</taxon>
    </lineage>
</organism>
<name>A0AAP0FUL5_9ASPA</name>
<accession>A0AAP0FUL5</accession>
<dbReference type="CDD" id="cd00051">
    <property type="entry name" value="EFh"/>
    <property type="match status" value="1"/>
</dbReference>
<dbReference type="Gene3D" id="1.10.238.10">
    <property type="entry name" value="EF-hand"/>
    <property type="match status" value="1"/>
</dbReference>
<dbReference type="GO" id="GO:0005509">
    <property type="term" value="F:calcium ion binding"/>
    <property type="evidence" value="ECO:0007669"/>
    <property type="project" value="InterPro"/>
</dbReference>
<feature type="region of interest" description="Disordered" evidence="1">
    <location>
        <begin position="51"/>
        <end position="127"/>
    </location>
</feature>
<feature type="domain" description="EF-hand" evidence="2">
    <location>
        <begin position="229"/>
        <end position="264"/>
    </location>
</feature>
<comment type="caution">
    <text evidence="3">The sequence shown here is derived from an EMBL/GenBank/DDBJ whole genome shotgun (WGS) entry which is preliminary data.</text>
</comment>
<dbReference type="EMBL" id="JBBWWQ010000020">
    <property type="protein sequence ID" value="KAK8916215.1"/>
    <property type="molecule type" value="Genomic_DNA"/>
</dbReference>
<evidence type="ECO:0000313" key="4">
    <source>
        <dbReference type="Proteomes" id="UP001418222"/>
    </source>
</evidence>
<feature type="compositionally biased region" description="Basic residues" evidence="1">
    <location>
        <begin position="66"/>
        <end position="77"/>
    </location>
</feature>
<feature type="region of interest" description="Disordered" evidence="1">
    <location>
        <begin position="1"/>
        <end position="31"/>
    </location>
</feature>
<keyword evidence="4" id="KW-1185">Reference proteome</keyword>
<dbReference type="SUPFAM" id="SSF47473">
    <property type="entry name" value="EF-hand"/>
    <property type="match status" value="1"/>
</dbReference>
<evidence type="ECO:0000313" key="3">
    <source>
        <dbReference type="EMBL" id="KAK8916215.1"/>
    </source>
</evidence>
<evidence type="ECO:0000259" key="2">
    <source>
        <dbReference type="PROSITE" id="PS50222"/>
    </source>
</evidence>